<keyword evidence="5" id="KW-1185">Reference proteome</keyword>
<evidence type="ECO:0000313" key="5">
    <source>
        <dbReference type="Proteomes" id="UP000246303"/>
    </source>
</evidence>
<dbReference type="OrthoDB" id="4943141at2"/>
<dbReference type="InterPro" id="IPR053147">
    <property type="entry name" value="Hsp_HslJ-like"/>
</dbReference>
<reference evidence="4 5" key="1">
    <citation type="submission" date="2018-05" db="EMBL/GenBank/DDBJ databases">
        <title>Genetic diversity of glacier-inhabiting Cryobacterium bacteria in China and description of Cryobacterium mengkeensis sp. nov. and Arthrobacter glacialis sp. nov.</title>
        <authorList>
            <person name="Liu Q."/>
            <person name="Xin Y.-H."/>
        </authorList>
    </citation>
    <scope>NUCLEOTIDE SEQUENCE [LARGE SCALE GENOMIC DNA]</scope>
    <source>
        <strain evidence="4 5">GP3</strain>
    </source>
</reference>
<feature type="chain" id="PRO_5043769634" description="DUF306 domain-containing protein" evidence="2">
    <location>
        <begin position="25"/>
        <end position="190"/>
    </location>
</feature>
<evidence type="ECO:0000256" key="2">
    <source>
        <dbReference type="SAM" id="SignalP"/>
    </source>
</evidence>
<proteinExistence type="predicted"/>
<evidence type="ECO:0000259" key="3">
    <source>
        <dbReference type="Pfam" id="PF03724"/>
    </source>
</evidence>
<accession>A0A2V3E0Q5</accession>
<dbReference type="PANTHER" id="PTHR35535:SF2">
    <property type="entry name" value="DUF306 DOMAIN-CONTAINING PROTEIN"/>
    <property type="match status" value="1"/>
</dbReference>
<dbReference type="PROSITE" id="PS51257">
    <property type="entry name" value="PROKAR_LIPOPROTEIN"/>
    <property type="match status" value="1"/>
</dbReference>
<dbReference type="InterPro" id="IPR038670">
    <property type="entry name" value="HslJ-like_sf"/>
</dbReference>
<feature type="region of interest" description="Disordered" evidence="1">
    <location>
        <begin position="25"/>
        <end position="60"/>
    </location>
</feature>
<sequence>MKKFLLLMGASVALVLTSACGSPASGPAGEPAAPASSSGPASGDTISSEEDPSADAMSPACTPVAGGIPATAKDFACLNLISVSGSDATGALPWLGTDPFTLVTSEQDGGIHFSSKTPCNTVMSSATVTDTTFTVAPNMAMTMMGCQSPQNDYEGWVVKFFSAPLDYTVAKDSLELSNSHGTVTFKPAAP</sequence>
<feature type="signal peptide" evidence="2">
    <location>
        <begin position="1"/>
        <end position="24"/>
    </location>
</feature>
<feature type="compositionally biased region" description="Low complexity" evidence="1">
    <location>
        <begin position="25"/>
        <end position="43"/>
    </location>
</feature>
<dbReference type="AlphaFoldDB" id="A0A2V3E0Q5"/>
<comment type="caution">
    <text evidence="4">The sequence shown here is derived from an EMBL/GenBank/DDBJ whole genome shotgun (WGS) entry which is preliminary data.</text>
</comment>
<keyword evidence="2" id="KW-0732">Signal</keyword>
<dbReference type="PANTHER" id="PTHR35535">
    <property type="entry name" value="HEAT SHOCK PROTEIN HSLJ"/>
    <property type="match status" value="1"/>
</dbReference>
<dbReference type="Gene3D" id="2.40.128.270">
    <property type="match status" value="1"/>
</dbReference>
<dbReference type="RefSeq" id="WP_110105167.1">
    <property type="nucleotide sequence ID" value="NZ_JACBZZ010000001.1"/>
</dbReference>
<evidence type="ECO:0000313" key="4">
    <source>
        <dbReference type="EMBL" id="PXA66853.1"/>
    </source>
</evidence>
<protein>
    <recommendedName>
        <fullName evidence="3">DUF306 domain-containing protein</fullName>
    </recommendedName>
</protein>
<dbReference type="Proteomes" id="UP000246303">
    <property type="component" value="Unassembled WGS sequence"/>
</dbReference>
<name>A0A2V3E0Q5_9MICC</name>
<dbReference type="InterPro" id="IPR005184">
    <property type="entry name" value="DUF306_Meta_HslJ"/>
</dbReference>
<dbReference type="Pfam" id="PF03724">
    <property type="entry name" value="META"/>
    <property type="match status" value="1"/>
</dbReference>
<evidence type="ECO:0000256" key="1">
    <source>
        <dbReference type="SAM" id="MobiDB-lite"/>
    </source>
</evidence>
<gene>
    <name evidence="4" type="ORF">CVS29_04630</name>
</gene>
<organism evidence="4 5">
    <name type="scientific">Arthrobacter psychrochitiniphilus</name>
    <dbReference type="NCBI Taxonomy" id="291045"/>
    <lineage>
        <taxon>Bacteria</taxon>
        <taxon>Bacillati</taxon>
        <taxon>Actinomycetota</taxon>
        <taxon>Actinomycetes</taxon>
        <taxon>Micrococcales</taxon>
        <taxon>Micrococcaceae</taxon>
        <taxon>Arthrobacter</taxon>
    </lineage>
</organism>
<feature type="domain" description="DUF306" evidence="3">
    <location>
        <begin position="106"/>
        <end position="185"/>
    </location>
</feature>
<dbReference type="EMBL" id="QHLZ01000002">
    <property type="protein sequence ID" value="PXA66853.1"/>
    <property type="molecule type" value="Genomic_DNA"/>
</dbReference>